<gene>
    <name evidence="8" type="ORF">EJ08DRAFT_688296</name>
</gene>
<evidence type="ECO:0000256" key="7">
    <source>
        <dbReference type="RuleBase" id="RU000382"/>
    </source>
</evidence>
<comment type="similarity">
    <text evidence="2 7">Belongs to the group II decarboxylase family.</text>
</comment>
<dbReference type="InterPro" id="IPR015424">
    <property type="entry name" value="PyrdxlP-dep_Trfase"/>
</dbReference>
<keyword evidence="3" id="KW-0210">Decarboxylase</keyword>
<sequence>MAANDTKDPILNRADEVSDLISSIQELIHPFIAAADNDAAAKSSGHGLAIPGGGPRTALVEYHAPNKLSQILNLDLPSDRKGKEGVLALTKQILGCSVNTWDQGFLDKLYGSTNAVGVLSELLLSILNTNVHVYQVSPVLTLIEKHVTRSLADLVGFTGPRRGGISQPGGSASNSTSIIIARNTKFPETKTEGYGSRKFVLFTSKHGHYSVEKAAQMFGFGTNAVKSVDVDDEGRMLPEHLSQLIKESRERGETPFYVIATAGTTVLGSFDPLDEIAEVCAKEELWLHVDGSWGGPIIFSEKLRKDRMKGLEKVDSFAITPHKMMGVPLTCSFLVGKDTRLFRQANGVDAEYLFHGTNTNEEVYDLADSTPQCGRKGDALKLFLGWTYYGKEGYGRAIERSFEVAEYLFDLLSSSSNFVLVSQKPLPCLQVCFYYAKDGNLGQDVEDNGKVTEEIARKLVPRGFMVDYAPGEKGKFFRVVVGRETLRGTMEGLVKAIESIGEDVGAK</sequence>
<comment type="caution">
    <text evidence="8">The sequence shown here is derived from an EMBL/GenBank/DDBJ whole genome shotgun (WGS) entry which is preliminary data.</text>
</comment>
<dbReference type="OrthoDB" id="392571at2759"/>
<dbReference type="InterPro" id="IPR002129">
    <property type="entry name" value="PyrdxlP-dep_de-COase"/>
</dbReference>
<proteinExistence type="inferred from homology"/>
<keyword evidence="5 7" id="KW-0456">Lyase</keyword>
<dbReference type="GO" id="GO:0019752">
    <property type="term" value="P:carboxylic acid metabolic process"/>
    <property type="evidence" value="ECO:0007669"/>
    <property type="project" value="InterPro"/>
</dbReference>
<keyword evidence="9" id="KW-1185">Reference proteome</keyword>
<dbReference type="Gene3D" id="3.90.1150.170">
    <property type="match status" value="1"/>
</dbReference>
<dbReference type="GO" id="GO:0030170">
    <property type="term" value="F:pyridoxal phosphate binding"/>
    <property type="evidence" value="ECO:0007669"/>
    <property type="project" value="InterPro"/>
</dbReference>
<organism evidence="8 9">
    <name type="scientific">Tothia fuscella</name>
    <dbReference type="NCBI Taxonomy" id="1048955"/>
    <lineage>
        <taxon>Eukaryota</taxon>
        <taxon>Fungi</taxon>
        <taxon>Dikarya</taxon>
        <taxon>Ascomycota</taxon>
        <taxon>Pezizomycotina</taxon>
        <taxon>Dothideomycetes</taxon>
        <taxon>Pleosporomycetidae</taxon>
        <taxon>Venturiales</taxon>
        <taxon>Cylindrosympodiaceae</taxon>
        <taxon>Tothia</taxon>
    </lineage>
</organism>
<dbReference type="PANTHER" id="PTHR45677:SF8">
    <property type="entry name" value="CYSTEINE SULFINIC ACID DECARBOXYLASE"/>
    <property type="match status" value="1"/>
</dbReference>
<dbReference type="Pfam" id="PF00282">
    <property type="entry name" value="Pyridoxal_deC"/>
    <property type="match status" value="1"/>
</dbReference>
<keyword evidence="4 6" id="KW-0663">Pyridoxal phosphate</keyword>
<reference evidence="8" key="1">
    <citation type="journal article" date="2020" name="Stud. Mycol.">
        <title>101 Dothideomycetes genomes: a test case for predicting lifestyles and emergence of pathogens.</title>
        <authorList>
            <person name="Haridas S."/>
            <person name="Albert R."/>
            <person name="Binder M."/>
            <person name="Bloem J."/>
            <person name="Labutti K."/>
            <person name="Salamov A."/>
            <person name="Andreopoulos B."/>
            <person name="Baker S."/>
            <person name="Barry K."/>
            <person name="Bills G."/>
            <person name="Bluhm B."/>
            <person name="Cannon C."/>
            <person name="Castanera R."/>
            <person name="Culley D."/>
            <person name="Daum C."/>
            <person name="Ezra D."/>
            <person name="Gonzalez J."/>
            <person name="Henrissat B."/>
            <person name="Kuo A."/>
            <person name="Liang C."/>
            <person name="Lipzen A."/>
            <person name="Lutzoni F."/>
            <person name="Magnuson J."/>
            <person name="Mondo S."/>
            <person name="Nolan M."/>
            <person name="Ohm R."/>
            <person name="Pangilinan J."/>
            <person name="Park H.-J."/>
            <person name="Ramirez L."/>
            <person name="Alfaro M."/>
            <person name="Sun H."/>
            <person name="Tritt A."/>
            <person name="Yoshinaga Y."/>
            <person name="Zwiers L.-H."/>
            <person name="Turgeon B."/>
            <person name="Goodwin S."/>
            <person name="Spatafora J."/>
            <person name="Crous P."/>
            <person name="Grigoriev I."/>
        </authorList>
    </citation>
    <scope>NUCLEOTIDE SEQUENCE</scope>
    <source>
        <strain evidence="8">CBS 130266</strain>
    </source>
</reference>
<dbReference type="Gene3D" id="3.40.640.10">
    <property type="entry name" value="Type I PLP-dependent aspartate aminotransferase-like (Major domain)"/>
    <property type="match status" value="1"/>
</dbReference>
<evidence type="ECO:0000256" key="4">
    <source>
        <dbReference type="ARBA" id="ARBA00022898"/>
    </source>
</evidence>
<evidence type="ECO:0000313" key="9">
    <source>
        <dbReference type="Proteomes" id="UP000800235"/>
    </source>
</evidence>
<dbReference type="PANTHER" id="PTHR45677">
    <property type="entry name" value="GLUTAMATE DECARBOXYLASE-RELATED"/>
    <property type="match status" value="1"/>
</dbReference>
<dbReference type="Proteomes" id="UP000800235">
    <property type="component" value="Unassembled WGS sequence"/>
</dbReference>
<dbReference type="AlphaFoldDB" id="A0A9P4TXD4"/>
<dbReference type="EMBL" id="MU007046">
    <property type="protein sequence ID" value="KAF2429485.1"/>
    <property type="molecule type" value="Genomic_DNA"/>
</dbReference>
<evidence type="ECO:0000256" key="3">
    <source>
        <dbReference type="ARBA" id="ARBA00022793"/>
    </source>
</evidence>
<evidence type="ECO:0000256" key="1">
    <source>
        <dbReference type="ARBA" id="ARBA00001933"/>
    </source>
</evidence>
<protein>
    <submittedName>
        <fullName evidence="8">Glutamate decarboxylase 1</fullName>
    </submittedName>
</protein>
<dbReference type="PROSITE" id="PS00392">
    <property type="entry name" value="DDC_GAD_HDC_YDC"/>
    <property type="match status" value="1"/>
</dbReference>
<dbReference type="SUPFAM" id="SSF53383">
    <property type="entry name" value="PLP-dependent transferases"/>
    <property type="match status" value="1"/>
</dbReference>
<evidence type="ECO:0000256" key="5">
    <source>
        <dbReference type="ARBA" id="ARBA00023239"/>
    </source>
</evidence>
<comment type="cofactor">
    <cofactor evidence="1 6 7">
        <name>pyridoxal 5'-phosphate</name>
        <dbReference type="ChEBI" id="CHEBI:597326"/>
    </cofactor>
</comment>
<name>A0A9P4TXD4_9PEZI</name>
<dbReference type="InterPro" id="IPR021115">
    <property type="entry name" value="Pyridoxal-P_BS"/>
</dbReference>
<dbReference type="GO" id="GO:0016831">
    <property type="term" value="F:carboxy-lyase activity"/>
    <property type="evidence" value="ECO:0007669"/>
    <property type="project" value="UniProtKB-KW"/>
</dbReference>
<evidence type="ECO:0000256" key="6">
    <source>
        <dbReference type="PIRSR" id="PIRSR602129-50"/>
    </source>
</evidence>
<dbReference type="GO" id="GO:0005737">
    <property type="term" value="C:cytoplasm"/>
    <property type="evidence" value="ECO:0007669"/>
    <property type="project" value="TreeGrafter"/>
</dbReference>
<feature type="modified residue" description="N6-(pyridoxal phosphate)lysine" evidence="6">
    <location>
        <position position="323"/>
    </location>
</feature>
<dbReference type="InterPro" id="IPR015421">
    <property type="entry name" value="PyrdxlP-dep_Trfase_major"/>
</dbReference>
<evidence type="ECO:0000313" key="8">
    <source>
        <dbReference type="EMBL" id="KAF2429485.1"/>
    </source>
</evidence>
<evidence type="ECO:0000256" key="2">
    <source>
        <dbReference type="ARBA" id="ARBA00009533"/>
    </source>
</evidence>
<accession>A0A9P4TXD4</accession>